<evidence type="ECO:0000313" key="4">
    <source>
        <dbReference type="Proteomes" id="UP000013827"/>
    </source>
</evidence>
<feature type="compositionally biased region" description="Polar residues" evidence="2">
    <location>
        <begin position="1"/>
        <end position="14"/>
    </location>
</feature>
<feature type="compositionally biased region" description="Basic and acidic residues" evidence="2">
    <location>
        <begin position="159"/>
        <end position="168"/>
    </location>
</feature>
<keyword evidence="1" id="KW-0175">Coiled coil</keyword>
<name>A0A0D3JYC8_EMIH1</name>
<evidence type="ECO:0000256" key="1">
    <source>
        <dbReference type="SAM" id="Coils"/>
    </source>
</evidence>
<feature type="region of interest" description="Disordered" evidence="2">
    <location>
        <begin position="1"/>
        <end position="20"/>
    </location>
</feature>
<dbReference type="Proteomes" id="UP000013827">
    <property type="component" value="Unassembled WGS sequence"/>
</dbReference>
<dbReference type="AlphaFoldDB" id="A0A0D3JYC8"/>
<evidence type="ECO:0008006" key="5">
    <source>
        <dbReference type="Google" id="ProtNLM"/>
    </source>
</evidence>
<dbReference type="KEGG" id="ehx:EMIHUDRAFT_450011"/>
<keyword evidence="4" id="KW-1185">Reference proteome</keyword>
<dbReference type="RefSeq" id="XP_005780942.1">
    <property type="nucleotide sequence ID" value="XM_005780885.1"/>
</dbReference>
<dbReference type="PaxDb" id="2903-EOD28513"/>
<feature type="region of interest" description="Disordered" evidence="2">
    <location>
        <begin position="153"/>
        <end position="174"/>
    </location>
</feature>
<reference evidence="3" key="2">
    <citation type="submission" date="2024-10" db="UniProtKB">
        <authorList>
            <consortium name="EnsemblProtists"/>
        </authorList>
    </citation>
    <scope>IDENTIFICATION</scope>
</reference>
<evidence type="ECO:0000313" key="3">
    <source>
        <dbReference type="EnsemblProtists" id="EOD28513"/>
    </source>
</evidence>
<organism evidence="3 4">
    <name type="scientific">Emiliania huxleyi (strain CCMP1516)</name>
    <dbReference type="NCBI Taxonomy" id="280463"/>
    <lineage>
        <taxon>Eukaryota</taxon>
        <taxon>Haptista</taxon>
        <taxon>Haptophyta</taxon>
        <taxon>Prymnesiophyceae</taxon>
        <taxon>Isochrysidales</taxon>
        <taxon>Noelaerhabdaceae</taxon>
        <taxon>Emiliania</taxon>
    </lineage>
</organism>
<reference evidence="4" key="1">
    <citation type="journal article" date="2013" name="Nature">
        <title>Pan genome of the phytoplankton Emiliania underpins its global distribution.</title>
        <authorList>
            <person name="Read B.A."/>
            <person name="Kegel J."/>
            <person name="Klute M.J."/>
            <person name="Kuo A."/>
            <person name="Lefebvre S.C."/>
            <person name="Maumus F."/>
            <person name="Mayer C."/>
            <person name="Miller J."/>
            <person name="Monier A."/>
            <person name="Salamov A."/>
            <person name="Young J."/>
            <person name="Aguilar M."/>
            <person name="Claverie J.M."/>
            <person name="Frickenhaus S."/>
            <person name="Gonzalez K."/>
            <person name="Herman E.K."/>
            <person name="Lin Y.C."/>
            <person name="Napier J."/>
            <person name="Ogata H."/>
            <person name="Sarno A.F."/>
            <person name="Shmutz J."/>
            <person name="Schroeder D."/>
            <person name="de Vargas C."/>
            <person name="Verret F."/>
            <person name="von Dassow P."/>
            <person name="Valentin K."/>
            <person name="Van de Peer Y."/>
            <person name="Wheeler G."/>
            <person name="Dacks J.B."/>
            <person name="Delwiche C.F."/>
            <person name="Dyhrman S.T."/>
            <person name="Glockner G."/>
            <person name="John U."/>
            <person name="Richards T."/>
            <person name="Worden A.Z."/>
            <person name="Zhang X."/>
            <person name="Grigoriev I.V."/>
            <person name="Allen A.E."/>
            <person name="Bidle K."/>
            <person name="Borodovsky M."/>
            <person name="Bowler C."/>
            <person name="Brownlee C."/>
            <person name="Cock J.M."/>
            <person name="Elias M."/>
            <person name="Gladyshev V.N."/>
            <person name="Groth M."/>
            <person name="Guda C."/>
            <person name="Hadaegh A."/>
            <person name="Iglesias-Rodriguez M.D."/>
            <person name="Jenkins J."/>
            <person name="Jones B.M."/>
            <person name="Lawson T."/>
            <person name="Leese F."/>
            <person name="Lindquist E."/>
            <person name="Lobanov A."/>
            <person name="Lomsadze A."/>
            <person name="Malik S.B."/>
            <person name="Marsh M.E."/>
            <person name="Mackinder L."/>
            <person name="Mock T."/>
            <person name="Mueller-Roeber B."/>
            <person name="Pagarete A."/>
            <person name="Parker M."/>
            <person name="Probert I."/>
            <person name="Quesneville H."/>
            <person name="Raines C."/>
            <person name="Rensing S.A."/>
            <person name="Riano-Pachon D.M."/>
            <person name="Richier S."/>
            <person name="Rokitta S."/>
            <person name="Shiraiwa Y."/>
            <person name="Soanes D.M."/>
            <person name="van der Giezen M."/>
            <person name="Wahlund T.M."/>
            <person name="Williams B."/>
            <person name="Wilson W."/>
            <person name="Wolfe G."/>
            <person name="Wurch L.L."/>
        </authorList>
    </citation>
    <scope>NUCLEOTIDE SEQUENCE</scope>
</reference>
<feature type="region of interest" description="Disordered" evidence="2">
    <location>
        <begin position="46"/>
        <end position="68"/>
    </location>
</feature>
<protein>
    <recommendedName>
        <fullName evidence="5">GOLD domain-containing protein</fullName>
    </recommendedName>
</protein>
<dbReference type="EnsemblProtists" id="EOD28513">
    <property type="protein sequence ID" value="EOD28513"/>
    <property type="gene ID" value="EMIHUDRAFT_450011"/>
</dbReference>
<accession>A0A0D3JYC8</accession>
<feature type="coiled-coil region" evidence="1">
    <location>
        <begin position="270"/>
        <end position="297"/>
    </location>
</feature>
<evidence type="ECO:0000256" key="2">
    <source>
        <dbReference type="SAM" id="MobiDB-lite"/>
    </source>
</evidence>
<feature type="compositionally biased region" description="Low complexity" evidence="2">
    <location>
        <begin position="55"/>
        <end position="66"/>
    </location>
</feature>
<dbReference type="GeneID" id="17274059"/>
<sequence>MAEHNASSHMTSDPTMALRDGVEVEHAAHLVQKRRVEQSRLDICQAEPEGERLSSRSQQAGRSSGSETALQFFPPSLGALPPSAIATFERLRLASGKQEALLGTSDDEPLLLGPGQQLDLPLRIWWPSELRYAVRCADGQSLGFELWFGAAAESDGDEGGGRTERASEEDGVEYAGGANAAGRRKLLGLTVEGELHGTARLDTGSALVRLHNLAAWFSTACVHIRLRLVPLGAAASRAAAAAGSVEGGRGIAAAGEEEAAEEARLRAAYATRLRADEAQLVERVRELRLRLAAAEDEL</sequence>
<proteinExistence type="predicted"/>
<dbReference type="HOGENOM" id="CLU_935677_0_0_1"/>